<dbReference type="Proteomes" id="UP000288293">
    <property type="component" value="Unassembled WGS sequence"/>
</dbReference>
<protein>
    <submittedName>
        <fullName evidence="5">FadR family transcriptional regulator</fullName>
    </submittedName>
</protein>
<dbReference type="Gene3D" id="1.10.10.10">
    <property type="entry name" value="Winged helix-like DNA-binding domain superfamily/Winged helix DNA-binding domain"/>
    <property type="match status" value="1"/>
</dbReference>
<dbReference type="PANTHER" id="PTHR43537">
    <property type="entry name" value="TRANSCRIPTIONAL REGULATOR, GNTR FAMILY"/>
    <property type="match status" value="1"/>
</dbReference>
<dbReference type="Gene3D" id="1.20.120.530">
    <property type="entry name" value="GntR ligand-binding domain-like"/>
    <property type="match status" value="1"/>
</dbReference>
<dbReference type="InterPro" id="IPR000524">
    <property type="entry name" value="Tscrpt_reg_HTH_GntR"/>
</dbReference>
<proteinExistence type="predicted"/>
<reference evidence="5 6" key="1">
    <citation type="journal article" date="2011" name="Front. Microbiol.">
        <title>Genomic signatures of strain selection and enhancement in Bacillus atrophaeus var. globigii, a historical biowarfare simulant.</title>
        <authorList>
            <person name="Gibbons H.S."/>
            <person name="Broomall S.M."/>
            <person name="McNew L.A."/>
            <person name="Daligault H."/>
            <person name="Chapman C."/>
            <person name="Bruce D."/>
            <person name="Karavis M."/>
            <person name="Krepps M."/>
            <person name="McGregor P.A."/>
            <person name="Hong C."/>
            <person name="Park K.H."/>
            <person name="Akmal A."/>
            <person name="Feldman A."/>
            <person name="Lin J.S."/>
            <person name="Chang W.E."/>
            <person name="Higgs B.W."/>
            <person name="Demirev P."/>
            <person name="Lindquist J."/>
            <person name="Liem A."/>
            <person name="Fochler E."/>
            <person name="Read T.D."/>
            <person name="Tapia R."/>
            <person name="Johnson S."/>
            <person name="Bishop-Lilly K.A."/>
            <person name="Detter C."/>
            <person name="Han C."/>
            <person name="Sozhamannan S."/>
            <person name="Rosenzweig C.N."/>
            <person name="Skowronski E.W."/>
        </authorList>
    </citation>
    <scope>NUCLEOTIDE SEQUENCE [LARGE SCALE GENOMIC DNA]</scope>
    <source>
        <strain evidence="5 6">MLST1</strain>
    </source>
</reference>
<dbReference type="Pfam" id="PF00392">
    <property type="entry name" value="GntR"/>
    <property type="match status" value="1"/>
</dbReference>
<dbReference type="PANTHER" id="PTHR43537:SF44">
    <property type="entry name" value="GNTR FAMILY REGULATORY PROTEIN"/>
    <property type="match status" value="1"/>
</dbReference>
<feature type="domain" description="HTH gntR-type" evidence="4">
    <location>
        <begin position="10"/>
        <end position="78"/>
    </location>
</feature>
<evidence type="ECO:0000256" key="1">
    <source>
        <dbReference type="ARBA" id="ARBA00023015"/>
    </source>
</evidence>
<dbReference type="SMART" id="SM00895">
    <property type="entry name" value="FCD"/>
    <property type="match status" value="1"/>
</dbReference>
<dbReference type="InterPro" id="IPR011711">
    <property type="entry name" value="GntR_C"/>
</dbReference>
<dbReference type="CDD" id="cd07377">
    <property type="entry name" value="WHTH_GntR"/>
    <property type="match status" value="1"/>
</dbReference>
<dbReference type="GO" id="GO:0003700">
    <property type="term" value="F:DNA-binding transcription factor activity"/>
    <property type="evidence" value="ECO:0007669"/>
    <property type="project" value="InterPro"/>
</dbReference>
<dbReference type="AlphaFoldDB" id="A0A432WA40"/>
<accession>A0A432WA40</accession>
<keyword evidence="2" id="KW-0238">DNA-binding</keyword>
<gene>
    <name evidence="5" type="ORF">CWE09_09530</name>
</gene>
<evidence type="ECO:0000313" key="5">
    <source>
        <dbReference type="EMBL" id="RUO26911.1"/>
    </source>
</evidence>
<sequence length="248" mass="28028">MKTPTRNRPQSIHSWVAQELGSRIVSGVYPPGDYIPNENNIGEELGVSRTTLREAFKLLTAKGLIESRPKLGTRIRPRKNWNMFDAEVLRWCFNTNPDPKFYMSLYEMREIIEPNAASLAAMHRTDEQITVLAQAYQDMESAKLGTDQVYKSDLDFHLALLEATNNEFMASLGMTIETALESSFRLSSAIAEEYVDSLPGHKAVYLAIKDGDPERAKFEMQALLTHAKHALEHTLAELEQLPQIDTQS</sequence>
<dbReference type="OrthoDB" id="9028214at2"/>
<organism evidence="5 6">
    <name type="scientific">Aliidiomarina minuta</name>
    <dbReference type="NCBI Taxonomy" id="880057"/>
    <lineage>
        <taxon>Bacteria</taxon>
        <taxon>Pseudomonadati</taxon>
        <taxon>Pseudomonadota</taxon>
        <taxon>Gammaproteobacteria</taxon>
        <taxon>Alteromonadales</taxon>
        <taxon>Idiomarinaceae</taxon>
        <taxon>Aliidiomarina</taxon>
    </lineage>
</organism>
<dbReference type="InterPro" id="IPR036388">
    <property type="entry name" value="WH-like_DNA-bd_sf"/>
</dbReference>
<dbReference type="InterPro" id="IPR008920">
    <property type="entry name" value="TF_FadR/GntR_C"/>
</dbReference>
<keyword evidence="1" id="KW-0805">Transcription regulation</keyword>
<keyword evidence="3" id="KW-0804">Transcription</keyword>
<dbReference type="GO" id="GO:0003677">
    <property type="term" value="F:DNA binding"/>
    <property type="evidence" value="ECO:0007669"/>
    <property type="project" value="UniProtKB-KW"/>
</dbReference>
<comment type="caution">
    <text evidence="5">The sequence shown here is derived from an EMBL/GenBank/DDBJ whole genome shotgun (WGS) entry which is preliminary data.</text>
</comment>
<evidence type="ECO:0000256" key="2">
    <source>
        <dbReference type="ARBA" id="ARBA00023125"/>
    </source>
</evidence>
<evidence type="ECO:0000259" key="4">
    <source>
        <dbReference type="PROSITE" id="PS50949"/>
    </source>
</evidence>
<dbReference type="SUPFAM" id="SSF48008">
    <property type="entry name" value="GntR ligand-binding domain-like"/>
    <property type="match status" value="1"/>
</dbReference>
<dbReference type="Pfam" id="PF07729">
    <property type="entry name" value="FCD"/>
    <property type="match status" value="1"/>
</dbReference>
<dbReference type="RefSeq" id="WP_126803724.1">
    <property type="nucleotide sequence ID" value="NZ_PIPL01000001.1"/>
</dbReference>
<dbReference type="SUPFAM" id="SSF46785">
    <property type="entry name" value="Winged helix' DNA-binding domain"/>
    <property type="match status" value="1"/>
</dbReference>
<dbReference type="EMBL" id="PIPL01000001">
    <property type="protein sequence ID" value="RUO26911.1"/>
    <property type="molecule type" value="Genomic_DNA"/>
</dbReference>
<dbReference type="PROSITE" id="PS50949">
    <property type="entry name" value="HTH_GNTR"/>
    <property type="match status" value="1"/>
</dbReference>
<evidence type="ECO:0000313" key="6">
    <source>
        <dbReference type="Proteomes" id="UP000288293"/>
    </source>
</evidence>
<evidence type="ECO:0000256" key="3">
    <source>
        <dbReference type="ARBA" id="ARBA00023163"/>
    </source>
</evidence>
<dbReference type="InterPro" id="IPR036390">
    <property type="entry name" value="WH_DNA-bd_sf"/>
</dbReference>
<name>A0A432WA40_9GAMM</name>
<dbReference type="PRINTS" id="PR00035">
    <property type="entry name" value="HTHGNTR"/>
</dbReference>
<keyword evidence="6" id="KW-1185">Reference proteome</keyword>
<dbReference type="SMART" id="SM00345">
    <property type="entry name" value="HTH_GNTR"/>
    <property type="match status" value="1"/>
</dbReference>